<feature type="coiled-coil region" evidence="1">
    <location>
        <begin position="101"/>
        <end position="139"/>
    </location>
</feature>
<dbReference type="EMBL" id="MAHS01000003">
    <property type="protein sequence ID" value="OPB51943.1"/>
    <property type="molecule type" value="Genomic_DNA"/>
</dbReference>
<dbReference type="Proteomes" id="UP000189738">
    <property type="component" value="Chromosome"/>
</dbReference>
<feature type="region of interest" description="Disordered" evidence="2">
    <location>
        <begin position="699"/>
        <end position="733"/>
    </location>
</feature>
<sequence>MENNKLTAIILEPAKSYFNEYYRTLSIGEDQSFVIGIKEYEEEIKSLEDKLKILQKEKEKIDLDSNIERDKLFQQATDRYNQGGEWTKAETYQGKKVSHAEVTYNENLKAAEKKAEALKAKKDKELKKVQDELKDLEKKYDDIFWVWELAKKRSHVPTGANESIIKGKKRLRLQLNRHLHGGGFVWIEPFHENTRPTGSAKNGIYAHTEGGIPDIITAEWYGKNSSQIPVKITQPVAPMTQVQLHIYTKSLYGVDFRVELKANGKTLKANEYMTGFTVYANKKGEKTKDPEVKTQIEGSKDMFYTETDIYDYSAPSSVQPPAGAMTGHLVGGLDENVSRIPNVQKAVLSLYIDPAWCGLGEKKIIIKPTFHFSGKTKALEIPLEVNCSLKPNIEMPVPGNKAVFVDNIETSMQAFHPCGYNFFKVSDGDREIDLLEDKSTSPIDIFELVAGTSNNTHDITITLDTDTTECSYDGSPNDHEGHVIEISEYPEKKTEENAKEKEKSSISGSSKVKAQIGDKKNHVAVNEKLSFEGKLEIYTKTDKELKFKSRFIYDLSPYTLAGIQVDPIFRYFWLGNGVPTNTYLVKTHTCRYQQNLSIKTYPDVAWSLKLSYKNSTVERELWGNQRYADTDKAKFKRKPQKWIPAGDGKSIGISLGAKWDKSNEYDATADITKQVQKLLDSLGVIGKFVNSVFLGEENKKQEGYGKPKPENEQALESVRDKEKKELEKTQQNLDAARARYRNAQTDREREKITKDINSLQRKVDKQSEAYKLKLTRSIAKIEIQWPQLDAQFEWSLENIKTHGPYYNQTGVILQGALELSPLIGLTATLDFLALAQRVHPVAMALIAAADITMALIGDGSQITCNLTAAGTFGGKVQGFLNTKTKENSFNREDRNAKDKQVAELKCDLEFKLEISVKIKFEKKKLWVKVTVTGEAGANATAKWTGRAPIDADDYGWYIAPEMTFEGLEVKGYANVEGQIGDKDDTWGSAKSNNEINWQAIDAWKEPKQWGKFYFPSKKE</sequence>
<name>A0A494JA50_9FLAO</name>
<feature type="compositionally biased region" description="Basic and acidic residues" evidence="2">
    <location>
        <begin position="699"/>
        <end position="728"/>
    </location>
</feature>
<protein>
    <submittedName>
        <fullName evidence="4">Uncharacterized protein</fullName>
    </submittedName>
</protein>
<feature type="region of interest" description="Disordered" evidence="2">
    <location>
        <begin position="491"/>
        <end position="512"/>
    </location>
</feature>
<accession>A0A494JA50</accession>
<feature type="coiled-coil region" evidence="1">
    <location>
        <begin position="37"/>
        <end position="64"/>
    </location>
</feature>
<evidence type="ECO:0000313" key="5">
    <source>
        <dbReference type="Proteomes" id="UP000189738"/>
    </source>
</evidence>
<dbReference type="AlphaFoldDB" id="A0A494JA50"/>
<evidence type="ECO:0000256" key="1">
    <source>
        <dbReference type="SAM" id="Coils"/>
    </source>
</evidence>
<dbReference type="EMBL" id="CP014339">
    <property type="protein sequence ID" value="AQX51218.1"/>
    <property type="molecule type" value="Genomic_DNA"/>
</dbReference>
<reference evidence="3 5" key="1">
    <citation type="submission" date="2016-02" db="EMBL/GenBank/DDBJ databases">
        <authorList>
            <person name="Nicholson A.C."/>
            <person name="Humrighouse B.W."/>
            <person name="Loparev V."/>
            <person name="Emery B."/>
            <person name="Graziano J."/>
            <person name="McQuiston J.R."/>
        </authorList>
    </citation>
    <scope>NUCLEOTIDE SEQUENCE [LARGE SCALE GENOMIC DNA]</scope>
    <source>
        <strain evidence="3 5">E6809</strain>
    </source>
</reference>
<feature type="compositionally biased region" description="Basic and acidic residues" evidence="2">
    <location>
        <begin position="491"/>
        <end position="504"/>
    </location>
</feature>
<organism evidence="4">
    <name type="scientific">Elizabethkingia anophelis</name>
    <dbReference type="NCBI Taxonomy" id="1117645"/>
    <lineage>
        <taxon>Bacteria</taxon>
        <taxon>Pseudomonadati</taxon>
        <taxon>Bacteroidota</taxon>
        <taxon>Flavobacteriia</taxon>
        <taxon>Flavobacteriales</taxon>
        <taxon>Weeksellaceae</taxon>
        <taxon>Elizabethkingia</taxon>
    </lineage>
</organism>
<gene>
    <name evidence="3" type="ORF">AYC66_11255</name>
    <name evidence="4" type="ORF">BAY09_12205</name>
</gene>
<evidence type="ECO:0000256" key="2">
    <source>
        <dbReference type="SAM" id="MobiDB-lite"/>
    </source>
</evidence>
<evidence type="ECO:0000313" key="3">
    <source>
        <dbReference type="EMBL" id="AQX51218.1"/>
    </source>
</evidence>
<dbReference type="RefSeq" id="WP_078719830.1">
    <property type="nucleotide sequence ID" value="NZ_BQKS01000016.1"/>
</dbReference>
<reference evidence="4" key="2">
    <citation type="submission" date="2016-06" db="EMBL/GenBank/DDBJ databases">
        <authorList>
            <person name="Nicholson A.C."/>
        </authorList>
    </citation>
    <scope>NUCLEOTIDE SEQUENCE [LARGE SCALE GENOMIC DNA]</scope>
    <source>
        <strain evidence="4">E6809</strain>
    </source>
</reference>
<proteinExistence type="predicted"/>
<keyword evidence="1" id="KW-0175">Coiled coil</keyword>
<evidence type="ECO:0000313" key="4">
    <source>
        <dbReference type="EMBL" id="OPB51943.1"/>
    </source>
</evidence>